<accession>A0A2I6SA05</accession>
<protein>
    <submittedName>
        <fullName evidence="1">Addiction module antitoxin RelB</fullName>
    </submittedName>
</protein>
<dbReference type="PANTHER" id="PTHR41791:SF1">
    <property type="entry name" value="SSL7039 PROTEIN"/>
    <property type="match status" value="1"/>
</dbReference>
<reference evidence="1 2" key="1">
    <citation type="submission" date="2018-01" db="EMBL/GenBank/DDBJ databases">
        <authorList>
            <person name="Fu G.-Y."/>
        </authorList>
    </citation>
    <scope>NUCLEOTIDE SEQUENCE [LARGE SCALE GENOMIC DNA]</scope>
    <source>
        <strain evidence="1 2">SY39</strain>
    </source>
</reference>
<keyword evidence="2" id="KW-1185">Reference proteome</keyword>
<sequence length="98" mass="10819">MVELIKSSTFDAWLRALRDRRTVARIQARLDRLAAGNPGDVKPVGSGISELRIDHGPGYRVYFTQRGPLVIVLLCGGDKSSQSRDIEQAKAIAALWKD</sequence>
<dbReference type="NCBIfam" id="TIGR02683">
    <property type="entry name" value="upstrm_HI1419"/>
    <property type="match status" value="1"/>
</dbReference>
<dbReference type="Pfam" id="PF05973">
    <property type="entry name" value="Gp49"/>
    <property type="match status" value="1"/>
</dbReference>
<evidence type="ECO:0000313" key="1">
    <source>
        <dbReference type="EMBL" id="AUN96096.1"/>
    </source>
</evidence>
<name>A0A2I6SA05_9RHOO</name>
<dbReference type="InterPro" id="IPR009241">
    <property type="entry name" value="HigB-like"/>
</dbReference>
<dbReference type="RefSeq" id="WP_102248140.1">
    <property type="nucleotide sequence ID" value="NZ_CP025682.1"/>
</dbReference>
<dbReference type="AlphaFoldDB" id="A0A2I6SA05"/>
<dbReference type="EMBL" id="CP025682">
    <property type="protein sequence ID" value="AUN96096.1"/>
    <property type="molecule type" value="Genomic_DNA"/>
</dbReference>
<dbReference type="Proteomes" id="UP000242205">
    <property type="component" value="Chromosome"/>
</dbReference>
<gene>
    <name evidence="1" type="ORF">C0099_14810</name>
</gene>
<evidence type="ECO:0000313" key="2">
    <source>
        <dbReference type="Proteomes" id="UP000242205"/>
    </source>
</evidence>
<dbReference type="PIRSF" id="PIRSF028744">
    <property type="entry name" value="Addict_mod_HI1419"/>
    <property type="match status" value="1"/>
</dbReference>
<dbReference type="OrthoDB" id="9800258at2"/>
<organism evidence="1 2">
    <name type="scientific">Pseudazoarcus pumilus</name>
    <dbReference type="NCBI Taxonomy" id="2067960"/>
    <lineage>
        <taxon>Bacteria</taxon>
        <taxon>Pseudomonadati</taxon>
        <taxon>Pseudomonadota</taxon>
        <taxon>Betaproteobacteria</taxon>
        <taxon>Rhodocyclales</taxon>
        <taxon>Zoogloeaceae</taxon>
        <taxon>Pseudazoarcus</taxon>
    </lineage>
</organism>
<dbReference type="PANTHER" id="PTHR41791">
    <property type="entry name" value="SSL7039 PROTEIN"/>
    <property type="match status" value="1"/>
</dbReference>
<dbReference type="InterPro" id="IPR014056">
    <property type="entry name" value="TypeIITA-like_toxin_pred"/>
</dbReference>
<dbReference type="KEGG" id="atw:C0099_14810"/>
<proteinExistence type="predicted"/>